<dbReference type="PANTHER" id="PTHR22946">
    <property type="entry name" value="DIENELACTONE HYDROLASE DOMAIN-CONTAINING PROTEIN-RELATED"/>
    <property type="match status" value="1"/>
</dbReference>
<dbReference type="EMBL" id="CP158254">
    <property type="protein sequence ID" value="XDJ46408.1"/>
    <property type="molecule type" value="Genomic_DNA"/>
</dbReference>
<dbReference type="InterPro" id="IPR050261">
    <property type="entry name" value="FrsA_esterase"/>
</dbReference>
<accession>A0AB39CWP4</accession>
<dbReference type="InterPro" id="IPR001375">
    <property type="entry name" value="Peptidase_S9_cat"/>
</dbReference>
<evidence type="ECO:0000259" key="1">
    <source>
        <dbReference type="Pfam" id="PF00326"/>
    </source>
</evidence>
<dbReference type="GO" id="GO:0006508">
    <property type="term" value="P:proteolysis"/>
    <property type="evidence" value="ECO:0007669"/>
    <property type="project" value="InterPro"/>
</dbReference>
<dbReference type="Gene3D" id="1.20.1440.110">
    <property type="entry name" value="acylaminoacyl peptidase"/>
    <property type="match status" value="1"/>
</dbReference>
<dbReference type="GO" id="GO:0008236">
    <property type="term" value="F:serine-type peptidase activity"/>
    <property type="evidence" value="ECO:0007669"/>
    <property type="project" value="InterPro"/>
</dbReference>
<protein>
    <submittedName>
        <fullName evidence="3">Prolyl oligopeptidase family serine peptidase</fullName>
    </submittedName>
</protein>
<gene>
    <name evidence="4" type="ORF">ABRY94_09795</name>
    <name evidence="2" type="ORF">ABRY99_09755</name>
    <name evidence="3" type="ORF">ABRZ04_08605</name>
</gene>
<sequence>MGEALERGQTRVRGFGDPEMDHQLMRHLGSARYGGASIGECLAAAARIRDADPAAWIQDFAEAGRRQCEDAAARAAKGHAVSARDQYLVACNSYRAAEYYCPVDDPRHREYGLASRQAFLQAMQWDQAPCAELWFSQAGLRLPAYHIRSARGAGDRVLMIVSGFDGTLEESYLAYGRPALERGYDLMLFTGPGQMDTWRFNASSHFAPDFEQAGRQAVDYILAQPGVDPRRVALMGISFGGYFASRIAAYEPRIRALIPNSPIIDLHAYMTSFIGLDPAALPASDDFSVADLEHIPDTVMSAQQRAMSRNLMLRFGRPTFVETYSRIRDFRLEPQALAAIRCPSLALVGDGEGAEPLRQWQVFQDAVGGACTPRLFTALEGADAHCQVGNLAYSAAVALDWLDETLG</sequence>
<organism evidence="3">
    <name type="scientific">Castellaniella ginsengisoli</name>
    <dbReference type="NCBI Taxonomy" id="546114"/>
    <lineage>
        <taxon>Bacteria</taxon>
        <taxon>Pseudomonadati</taxon>
        <taxon>Pseudomonadota</taxon>
        <taxon>Betaproteobacteria</taxon>
        <taxon>Burkholderiales</taxon>
        <taxon>Alcaligenaceae</taxon>
        <taxon>Castellaniella</taxon>
    </lineage>
</organism>
<dbReference type="AlphaFoldDB" id="A0AB39CWP4"/>
<dbReference type="EMBL" id="CP158252">
    <property type="protein sequence ID" value="XDJ41235.1"/>
    <property type="molecule type" value="Genomic_DNA"/>
</dbReference>
<evidence type="ECO:0000313" key="3">
    <source>
        <dbReference type="EMBL" id="XDJ46408.1"/>
    </source>
</evidence>
<evidence type="ECO:0000313" key="2">
    <source>
        <dbReference type="EMBL" id="XDJ41235.1"/>
    </source>
</evidence>
<proteinExistence type="predicted"/>
<dbReference type="EMBL" id="CP158262">
    <property type="protein sequence ID" value="XDJ68386.1"/>
    <property type="molecule type" value="Genomic_DNA"/>
</dbReference>
<dbReference type="SUPFAM" id="SSF53474">
    <property type="entry name" value="alpha/beta-Hydrolases"/>
    <property type="match status" value="1"/>
</dbReference>
<dbReference type="PANTHER" id="PTHR22946:SF12">
    <property type="entry name" value="CONIDIAL PIGMENT BIOSYNTHESIS PROTEIN AYG1 (AFU_ORTHOLOGUE AFUA_2G17550)"/>
    <property type="match status" value="1"/>
</dbReference>
<dbReference type="Pfam" id="PF00326">
    <property type="entry name" value="Peptidase_S9"/>
    <property type="match status" value="1"/>
</dbReference>
<evidence type="ECO:0000313" key="4">
    <source>
        <dbReference type="EMBL" id="XDJ68386.1"/>
    </source>
</evidence>
<dbReference type="Gene3D" id="3.40.50.1820">
    <property type="entry name" value="alpha/beta hydrolase"/>
    <property type="match status" value="1"/>
</dbReference>
<feature type="domain" description="Peptidase S9 prolyl oligopeptidase catalytic" evidence="1">
    <location>
        <begin position="216"/>
        <end position="272"/>
    </location>
</feature>
<name>A0AB39CWP4_9BURK</name>
<reference evidence="3" key="1">
    <citation type="submission" date="2024-05" db="EMBL/GenBank/DDBJ databases">
        <authorList>
            <person name="Luo Y.-C."/>
            <person name="Nicholds J."/>
            <person name="Mortimer T."/>
            <person name="Maboni G."/>
        </authorList>
    </citation>
    <scope>NUCLEOTIDE SEQUENCE</scope>
    <source>
        <strain evidence="4">144863</strain>
        <strain evidence="3">151836</strain>
        <strain evidence="2">153920</strain>
    </source>
</reference>
<dbReference type="RefSeq" id="WP_368639238.1">
    <property type="nucleotide sequence ID" value="NZ_CP158252.1"/>
</dbReference>
<dbReference type="InterPro" id="IPR029058">
    <property type="entry name" value="AB_hydrolase_fold"/>
</dbReference>